<dbReference type="Pfam" id="PF00072">
    <property type="entry name" value="Response_reg"/>
    <property type="match status" value="1"/>
</dbReference>
<evidence type="ECO:0000256" key="7">
    <source>
        <dbReference type="ARBA" id="ARBA00022840"/>
    </source>
</evidence>
<dbReference type="Pfam" id="PF07495">
    <property type="entry name" value="Y_Y_Y"/>
    <property type="match status" value="1"/>
</dbReference>
<keyword evidence="10" id="KW-0804">Transcription</keyword>
<dbReference type="SMART" id="SM00387">
    <property type="entry name" value="HATPase_c"/>
    <property type="match status" value="1"/>
</dbReference>
<dbReference type="EMBL" id="VYQC01000014">
    <property type="protein sequence ID" value="KAA9040104.1"/>
    <property type="molecule type" value="Genomic_DNA"/>
</dbReference>
<evidence type="ECO:0000256" key="12">
    <source>
        <dbReference type="SAM" id="SignalP"/>
    </source>
</evidence>
<dbReference type="PROSITE" id="PS01124">
    <property type="entry name" value="HTH_ARAC_FAMILY_2"/>
    <property type="match status" value="1"/>
</dbReference>
<evidence type="ECO:0000313" key="17">
    <source>
        <dbReference type="Proteomes" id="UP000327007"/>
    </source>
</evidence>
<dbReference type="PANTHER" id="PTHR43547:SF2">
    <property type="entry name" value="HYBRID SIGNAL TRANSDUCTION HISTIDINE KINASE C"/>
    <property type="match status" value="1"/>
</dbReference>
<keyword evidence="12" id="KW-0732">Signal</keyword>
<feature type="domain" description="HTH araC/xylS-type" evidence="13">
    <location>
        <begin position="1253"/>
        <end position="1352"/>
    </location>
</feature>
<dbReference type="CDD" id="cd00082">
    <property type="entry name" value="HisKA"/>
    <property type="match status" value="1"/>
</dbReference>
<evidence type="ECO:0000256" key="4">
    <source>
        <dbReference type="ARBA" id="ARBA00022679"/>
    </source>
</evidence>
<dbReference type="InterPro" id="IPR003594">
    <property type="entry name" value="HATPase_dom"/>
</dbReference>
<dbReference type="PROSITE" id="PS50109">
    <property type="entry name" value="HIS_KIN"/>
    <property type="match status" value="1"/>
</dbReference>
<gene>
    <name evidence="16" type="ORF">F6S82_20800</name>
</gene>
<dbReference type="InterPro" id="IPR036890">
    <property type="entry name" value="HATPase_C_sf"/>
</dbReference>
<keyword evidence="6" id="KW-0418">Kinase</keyword>
<evidence type="ECO:0000256" key="8">
    <source>
        <dbReference type="ARBA" id="ARBA00023012"/>
    </source>
</evidence>
<dbReference type="InterPro" id="IPR001789">
    <property type="entry name" value="Sig_transdc_resp-reg_receiver"/>
</dbReference>
<keyword evidence="5" id="KW-0547">Nucleotide-binding</keyword>
<dbReference type="Gene3D" id="1.10.10.60">
    <property type="entry name" value="Homeodomain-like"/>
    <property type="match status" value="1"/>
</dbReference>
<reference evidence="17" key="1">
    <citation type="journal article" date="2018" name="J. Anim. Genet.">
        <title>Acquired interbacterial defense systems protect against interspecies antagonism in the human gut microbiome.</title>
        <authorList>
            <person name="Ross B.D."/>
            <person name="Verster A.J."/>
            <person name="Radey M.C."/>
            <person name="Schmidtke D.T."/>
            <person name="Pope C.E."/>
            <person name="Hoffman L.R."/>
            <person name="Hajjar A."/>
            <person name="Peterson S.B."/>
            <person name="Borenstein E."/>
            <person name="Mougous J."/>
        </authorList>
    </citation>
    <scope>NUCLEOTIDE SEQUENCE [LARGE SCALE GENOMIC DNA]</scope>
    <source>
        <strain evidence="17">H204</strain>
    </source>
</reference>
<evidence type="ECO:0000259" key="14">
    <source>
        <dbReference type="PROSITE" id="PS50109"/>
    </source>
</evidence>
<dbReference type="InterPro" id="IPR013783">
    <property type="entry name" value="Ig-like_fold"/>
</dbReference>
<dbReference type="GO" id="GO:0043565">
    <property type="term" value="F:sequence-specific DNA binding"/>
    <property type="evidence" value="ECO:0007669"/>
    <property type="project" value="InterPro"/>
</dbReference>
<dbReference type="Gene3D" id="2.60.40.10">
    <property type="entry name" value="Immunoglobulins"/>
    <property type="match status" value="1"/>
</dbReference>
<evidence type="ECO:0000256" key="6">
    <source>
        <dbReference type="ARBA" id="ARBA00022777"/>
    </source>
</evidence>
<dbReference type="Gene3D" id="2.130.10.10">
    <property type="entry name" value="YVTN repeat-like/Quinoprotein amine dehydrogenase"/>
    <property type="match status" value="3"/>
</dbReference>
<evidence type="ECO:0000313" key="16">
    <source>
        <dbReference type="EMBL" id="KAA9040104.1"/>
    </source>
</evidence>
<dbReference type="InterPro" id="IPR011047">
    <property type="entry name" value="Quinoprotein_ADH-like_sf"/>
</dbReference>
<dbReference type="Pfam" id="PF00512">
    <property type="entry name" value="HisKA"/>
    <property type="match status" value="1"/>
</dbReference>
<dbReference type="InterPro" id="IPR018060">
    <property type="entry name" value="HTH_AraC"/>
</dbReference>
<dbReference type="InterPro" id="IPR011006">
    <property type="entry name" value="CheY-like_superfamily"/>
</dbReference>
<dbReference type="SUPFAM" id="SSF46689">
    <property type="entry name" value="Homeodomain-like"/>
    <property type="match status" value="1"/>
</dbReference>
<dbReference type="PROSITE" id="PS50110">
    <property type="entry name" value="RESPONSE_REGULATORY"/>
    <property type="match status" value="1"/>
</dbReference>
<dbReference type="EC" id="2.7.13.3" evidence="2"/>
<evidence type="ECO:0000256" key="1">
    <source>
        <dbReference type="ARBA" id="ARBA00000085"/>
    </source>
</evidence>
<comment type="catalytic activity">
    <reaction evidence="1">
        <text>ATP + protein L-histidine = ADP + protein N-phospho-L-histidine.</text>
        <dbReference type="EC" id="2.7.13.3"/>
    </reaction>
</comment>
<keyword evidence="8" id="KW-0902">Two-component regulatory system</keyword>
<dbReference type="Proteomes" id="UP000327007">
    <property type="component" value="Unassembled WGS sequence"/>
</dbReference>
<dbReference type="InterPro" id="IPR009057">
    <property type="entry name" value="Homeodomain-like_sf"/>
</dbReference>
<dbReference type="InterPro" id="IPR004358">
    <property type="entry name" value="Sig_transdc_His_kin-like_C"/>
</dbReference>
<evidence type="ECO:0000256" key="5">
    <source>
        <dbReference type="ARBA" id="ARBA00022741"/>
    </source>
</evidence>
<keyword evidence="7" id="KW-0067">ATP-binding</keyword>
<dbReference type="PANTHER" id="PTHR43547">
    <property type="entry name" value="TWO-COMPONENT HISTIDINE KINASE"/>
    <property type="match status" value="1"/>
</dbReference>
<dbReference type="InterPro" id="IPR011110">
    <property type="entry name" value="Reg_prop"/>
</dbReference>
<protein>
    <recommendedName>
        <fullName evidence="2">histidine kinase</fullName>
        <ecNumber evidence="2">2.7.13.3</ecNumber>
    </recommendedName>
</protein>
<dbReference type="SMART" id="SM00342">
    <property type="entry name" value="HTH_ARAC"/>
    <property type="match status" value="1"/>
</dbReference>
<comment type="caution">
    <text evidence="16">The sequence shown here is derived from an EMBL/GenBank/DDBJ whole genome shotgun (WGS) entry which is preliminary data.</text>
</comment>
<dbReference type="GO" id="GO:0005524">
    <property type="term" value="F:ATP binding"/>
    <property type="evidence" value="ECO:0007669"/>
    <property type="project" value="UniProtKB-KW"/>
</dbReference>
<evidence type="ECO:0000256" key="3">
    <source>
        <dbReference type="ARBA" id="ARBA00022553"/>
    </source>
</evidence>
<evidence type="ECO:0000259" key="13">
    <source>
        <dbReference type="PROSITE" id="PS01124"/>
    </source>
</evidence>
<evidence type="ECO:0000256" key="11">
    <source>
        <dbReference type="PROSITE-ProRule" id="PRU00169"/>
    </source>
</evidence>
<feature type="domain" description="Response regulatory" evidence="15">
    <location>
        <begin position="1106"/>
        <end position="1221"/>
    </location>
</feature>
<dbReference type="InterPro" id="IPR011123">
    <property type="entry name" value="Y_Y_Y"/>
</dbReference>
<dbReference type="Gene3D" id="1.10.287.130">
    <property type="match status" value="1"/>
</dbReference>
<dbReference type="Pfam" id="PF07494">
    <property type="entry name" value="Reg_prop"/>
    <property type="match status" value="3"/>
</dbReference>
<dbReference type="PRINTS" id="PR00344">
    <property type="entry name" value="BCTRLSENSOR"/>
</dbReference>
<dbReference type="GO" id="GO:0003700">
    <property type="term" value="F:DNA-binding transcription factor activity"/>
    <property type="evidence" value="ECO:0007669"/>
    <property type="project" value="InterPro"/>
</dbReference>
<dbReference type="InterPro" id="IPR003661">
    <property type="entry name" value="HisK_dim/P_dom"/>
</dbReference>
<dbReference type="SMART" id="SM00388">
    <property type="entry name" value="HisKA"/>
    <property type="match status" value="1"/>
</dbReference>
<dbReference type="SUPFAM" id="SSF52172">
    <property type="entry name" value="CheY-like"/>
    <property type="match status" value="1"/>
</dbReference>
<dbReference type="GO" id="GO:0000155">
    <property type="term" value="F:phosphorelay sensor kinase activity"/>
    <property type="evidence" value="ECO:0007669"/>
    <property type="project" value="InterPro"/>
</dbReference>
<dbReference type="SUPFAM" id="SSF50998">
    <property type="entry name" value="Quinoprotein alcohol dehydrogenase-like"/>
    <property type="match status" value="1"/>
</dbReference>
<dbReference type="SMART" id="SM00448">
    <property type="entry name" value="REC"/>
    <property type="match status" value="1"/>
</dbReference>
<dbReference type="RefSeq" id="WP_141408736.1">
    <property type="nucleotide sequence ID" value="NZ_CP041230.1"/>
</dbReference>
<dbReference type="SUPFAM" id="SSF47384">
    <property type="entry name" value="Homodimeric domain of signal transducing histidine kinase"/>
    <property type="match status" value="1"/>
</dbReference>
<proteinExistence type="predicted"/>
<dbReference type="InterPro" id="IPR015943">
    <property type="entry name" value="WD40/YVTN_repeat-like_dom_sf"/>
</dbReference>
<dbReference type="Gene3D" id="3.40.50.2300">
    <property type="match status" value="1"/>
</dbReference>
<feature type="domain" description="Histidine kinase" evidence="14">
    <location>
        <begin position="846"/>
        <end position="1060"/>
    </location>
</feature>
<dbReference type="InterPro" id="IPR005467">
    <property type="entry name" value="His_kinase_dom"/>
</dbReference>
<evidence type="ECO:0000256" key="2">
    <source>
        <dbReference type="ARBA" id="ARBA00012438"/>
    </source>
</evidence>
<evidence type="ECO:0000259" key="15">
    <source>
        <dbReference type="PROSITE" id="PS50110"/>
    </source>
</evidence>
<dbReference type="Pfam" id="PF12833">
    <property type="entry name" value="HTH_18"/>
    <property type="match status" value="1"/>
</dbReference>
<dbReference type="SUPFAM" id="SSF63829">
    <property type="entry name" value="Calcium-dependent phosphotriesterase"/>
    <property type="match status" value="2"/>
</dbReference>
<dbReference type="Pfam" id="PF02518">
    <property type="entry name" value="HATPase_c"/>
    <property type="match status" value="1"/>
</dbReference>
<sequence>MKKKLGVFLLICLFSVCASGSNGNKNNLFFENISVNDGLSHSDVNAVVQDKEGFIWFGTYNGVCKYDGNRMKIYRNNNSALSNNRILSLYVAHDSLLYIGTEAGGLNIYHSDTEKIESYLHDPDDDTSLIGNVVNAIFEDWTHRIWICTDTGLSCRTMNGFTSYRIPSHELILRGCELGEGTFLLGTNTGIFTFDVHSGRFTPLFANEINQTTHALLVLPDGNVLIGSAAGLFLLEKSCKHLKKMADYEVLSLHRDSFGRFWVGTNSNGLYLLDHNFNLTEHFCADILDKKALSGNEIRAFCEDFSGVLWIGLIGEGVDKVNINDKKIELYTVSKEAEGELGQNRIITFIEDNNHLLWVGTRGSGIEILNRKTGLFTNLIKAGLMSRDLQDVSAFYQDKNGAMWVGTWKGLYVIPAKNVETILAASTIGVKKIDLGSPVSIYKIVEDRDGYLWLSTSNGVYNYIPGEQEYYKGTIVRYGHDALNDNSLTDDFVTDIFVEPESKLKTLWIGTRDGLNKLTVEDIGVRIRRIYPDGKNLFVSVIYQDRKKDLWIATLGGGLSKMKSGRFEQAMPTFITYKKPQYPFVDNEFETLLEDRQGNFWIGGYGIVKFNPESGKLRYYTVKDRLQSNSFKIWASCRLSSGEMVFGGVKGFNIFCPDSISDNQIPPKVVLTGIQLFNQEIHVGDTIREQVILPYSINHRRMVTLDYDQNNITFEFAALHYASPSHNTFRYKLEGFDEEWNFTDASKAYGVYTNLPHGTYKLIVYGANSDAIWNSVPAELDLVIEPPFWHTKLAYVLYIGAFILFLYLFRRSAVRKSERRHQREMENQLHIEQEKSLNNKLKFFTDISHEIKTPLSLIVAPVEELISNPMLGNTTRTKLKLINQNVKRLMTLVEQIMDIRKYDNNVMKLKVGEIDLSLFIEEIVMLFKPAIRRKNIVIKCDLREHMMAYVDKEKFEKVVVNLLSNALKFTSENGYIRISCEETEFNFIICVEDSGDGIVKADLEKVFDRFYQSSNIGTRGGTGIGLSLARYIVEQHKGKIWVDSEPGKGAKFYIQLLKGKAHFEEGEILERQQDSSDGIQYEVLEEDILKEEEASEVGAQMYKDATILIAEDNEALCKYLKQVLDKEYTVITAPDGQTAYETALTELPDLIITDIVMPGMTGIELCDKIKTNINTSHTPVLILTARDMLSYEIEGYATGADAYVTKPFSLKLLRTRIKNLILSRRCMKEMFRTQLILEPSEITVSTSDERLLSKCLEVVEMNMHNPEFGVNELGKEVGISRPQLYRKIKSLTGLSAVQFIRSIRLKRAAQILAKDNSSVSEVMYSVGINNLSYFSKIFKEEFGYLPKQFKKE</sequence>
<accession>A0AAI9RZZ2</accession>
<keyword evidence="3 11" id="KW-0597">Phosphoprotein</keyword>
<dbReference type="CDD" id="cd17574">
    <property type="entry name" value="REC_OmpR"/>
    <property type="match status" value="1"/>
</dbReference>
<feature type="signal peptide" evidence="12">
    <location>
        <begin position="1"/>
        <end position="20"/>
    </location>
</feature>
<evidence type="ECO:0000256" key="10">
    <source>
        <dbReference type="ARBA" id="ARBA00023163"/>
    </source>
</evidence>
<feature type="chain" id="PRO_5042583751" description="histidine kinase" evidence="12">
    <location>
        <begin position="21"/>
        <end position="1352"/>
    </location>
</feature>
<name>A0AAI9RZZ2_9BACE</name>
<feature type="modified residue" description="4-aspartylphosphate" evidence="11">
    <location>
        <position position="1154"/>
    </location>
</feature>
<dbReference type="InterPro" id="IPR036097">
    <property type="entry name" value="HisK_dim/P_sf"/>
</dbReference>
<evidence type="ECO:0000256" key="9">
    <source>
        <dbReference type="ARBA" id="ARBA00023015"/>
    </source>
</evidence>
<dbReference type="Gene3D" id="3.30.565.10">
    <property type="entry name" value="Histidine kinase-like ATPase, C-terminal domain"/>
    <property type="match status" value="1"/>
</dbReference>
<keyword evidence="9" id="KW-0805">Transcription regulation</keyword>
<organism evidence="16 17">
    <name type="scientific">Bacteroides xylanisolvens</name>
    <dbReference type="NCBI Taxonomy" id="371601"/>
    <lineage>
        <taxon>Bacteria</taxon>
        <taxon>Pseudomonadati</taxon>
        <taxon>Bacteroidota</taxon>
        <taxon>Bacteroidia</taxon>
        <taxon>Bacteroidales</taxon>
        <taxon>Bacteroidaceae</taxon>
        <taxon>Bacteroides</taxon>
    </lineage>
</organism>
<dbReference type="SUPFAM" id="SSF55874">
    <property type="entry name" value="ATPase domain of HSP90 chaperone/DNA topoisomerase II/histidine kinase"/>
    <property type="match status" value="1"/>
</dbReference>
<keyword evidence="4" id="KW-0808">Transferase</keyword>
<dbReference type="FunFam" id="3.30.565.10:FF:000037">
    <property type="entry name" value="Hybrid sensor histidine kinase/response regulator"/>
    <property type="match status" value="1"/>
</dbReference>